<proteinExistence type="inferred from homology"/>
<dbReference type="SUPFAM" id="SSF52540">
    <property type="entry name" value="P-loop containing nucleoside triphosphate hydrolases"/>
    <property type="match status" value="1"/>
</dbReference>
<sequence length="688" mass="77064">MKIGDLGYPAEFLELFEGKDFNLYPHQEEAIRRFQEGNNVVVSVPTAAGKSLVAYSAIYETFKRGLRSIYIVPLKALASEKYSELSRLEKIGIKVALSIGDYDKSPSFIKNYDVIVCTSEKADSLLHHDPAIADELGLVVADEVHLLGDEGRGPKLEMVISTIKYVNPGIRIVALSATISNIAEVADWLGSSIVNSDFRPVPLKPGIIYRKKIVNMDGEEEKLKGEDEVIEIVNSHLAKGGQTLIFVNSRKRSEDYAKRIALAIDQNLIMKNIDFFPEKGETDRYEETLKSMVQNGVSFHHAGLSSETRTRIEKGFKDGLLKVLVATPTLAAGVNLPARVVLIRDLTRYSNGYSQFLPNMEIQQMLGRAGRPQYDSEGYAYLYAASKTSFDMAKTYLSTDPEPVKSGIFQDSLLRFNVLGIISMGIATSKEGIMDFFSNTFAGKTQKMVEEKKIEGILDFLHENEFIKNTMGIYSVTQFGKTVSDLYIDPKTALILRDYFNKKHSEILALYTICTTPDVLNFRANREEAEGIMEYFMNNNIILETEEEVCSGKTAMVLMDWINEVPMNRISEKYNIGPGDIQAKVSSCDWISYSLARISSMYKAEIRRDLENLNYRIKEGVREEIIALTMIAGIGRVRARRLFASGLKTVEEVSKSTPELISLIPGFSTRLAQETIKNSRRIAGRISA</sequence>
<evidence type="ECO:0000256" key="9">
    <source>
        <dbReference type="ARBA" id="ARBA00034617"/>
    </source>
</evidence>
<dbReference type="PROSITE" id="PS51192">
    <property type="entry name" value="HELICASE_ATP_BIND_1"/>
    <property type="match status" value="1"/>
</dbReference>
<dbReference type="InterPro" id="IPR036390">
    <property type="entry name" value="WH_DNA-bd_sf"/>
</dbReference>
<dbReference type="CDD" id="cd18795">
    <property type="entry name" value="SF2_C_Ski2"/>
    <property type="match status" value="1"/>
</dbReference>
<evidence type="ECO:0000256" key="6">
    <source>
        <dbReference type="ARBA" id="ARBA00023125"/>
    </source>
</evidence>
<dbReference type="Gene3D" id="3.40.50.300">
    <property type="entry name" value="P-loop containing nucleotide triphosphate hydrolases"/>
    <property type="match status" value="2"/>
</dbReference>
<dbReference type="SMART" id="SM00487">
    <property type="entry name" value="DEXDc"/>
    <property type="match status" value="1"/>
</dbReference>
<dbReference type="InterPro" id="IPR046931">
    <property type="entry name" value="HTH_61"/>
</dbReference>
<evidence type="ECO:0000256" key="10">
    <source>
        <dbReference type="ARBA" id="ARBA00048988"/>
    </source>
</evidence>
<gene>
    <name evidence="11" type="primary">hel308</name>
    <name evidence="14" type="ORF">OXIME_000392</name>
</gene>
<dbReference type="EMBL" id="CP133772">
    <property type="protein sequence ID" value="WYX99847.1"/>
    <property type="molecule type" value="Genomic_DNA"/>
</dbReference>
<evidence type="ECO:0000256" key="5">
    <source>
        <dbReference type="ARBA" id="ARBA00022840"/>
    </source>
</evidence>
<comment type="subunit">
    <text evidence="11">Monomer.</text>
</comment>
<keyword evidence="5 11" id="KW-0067">ATP-binding</keyword>
<dbReference type="Gene3D" id="1.10.3380.30">
    <property type="match status" value="1"/>
</dbReference>
<evidence type="ECO:0000259" key="12">
    <source>
        <dbReference type="PROSITE" id="PS51192"/>
    </source>
</evidence>
<dbReference type="Proteomes" id="UP001451606">
    <property type="component" value="Chromosome"/>
</dbReference>
<dbReference type="GO" id="GO:0016818">
    <property type="term" value="F:hydrolase activity, acting on acid anhydrides, in phosphorus-containing anhydrides"/>
    <property type="evidence" value="ECO:0007669"/>
    <property type="project" value="UniProtKB-UniRule"/>
</dbReference>
<keyword evidence="8 11" id="KW-0413">Isomerase</keyword>
<dbReference type="Pfam" id="PF20470">
    <property type="entry name" value="HTH_61"/>
    <property type="match status" value="1"/>
</dbReference>
<dbReference type="InterPro" id="IPR001650">
    <property type="entry name" value="Helicase_C-like"/>
</dbReference>
<keyword evidence="7 11" id="KW-0234">DNA repair</keyword>
<dbReference type="KEGG" id="omr:OXIME_000392"/>
<dbReference type="PANTHER" id="PTHR47961">
    <property type="entry name" value="DNA POLYMERASE THETA, PUTATIVE (AFU_ORTHOLOGUE AFUA_1G05260)-RELATED"/>
    <property type="match status" value="1"/>
</dbReference>
<evidence type="ECO:0000256" key="4">
    <source>
        <dbReference type="ARBA" id="ARBA00022806"/>
    </source>
</evidence>
<dbReference type="RefSeq" id="WP_393971807.1">
    <property type="nucleotide sequence ID" value="NZ_CP133772.1"/>
</dbReference>
<organism evidence="14 15">
    <name type="scientific">Oxyplasma meridianum</name>
    <dbReference type="NCBI Taxonomy" id="3073602"/>
    <lineage>
        <taxon>Archaea</taxon>
        <taxon>Methanobacteriati</taxon>
        <taxon>Thermoplasmatota</taxon>
        <taxon>Thermoplasmata</taxon>
        <taxon>Thermoplasmatales</taxon>
        <taxon>Thermoplasmataceae</taxon>
        <taxon>Oxyplasma</taxon>
    </lineage>
</organism>
<comment type="catalytic activity">
    <reaction evidence="9 11">
        <text>Couples ATP hydrolysis with the unwinding of duplex DNA by translocating in the 3'-5' direction.</text>
        <dbReference type="EC" id="5.6.2.4"/>
    </reaction>
</comment>
<dbReference type="InterPro" id="IPR011545">
    <property type="entry name" value="DEAD/DEAH_box_helicase_dom"/>
</dbReference>
<dbReference type="GO" id="GO:0005524">
    <property type="term" value="F:ATP binding"/>
    <property type="evidence" value="ECO:0007669"/>
    <property type="project" value="UniProtKB-UniRule"/>
</dbReference>
<evidence type="ECO:0000256" key="2">
    <source>
        <dbReference type="ARBA" id="ARBA00022763"/>
    </source>
</evidence>
<keyword evidence="2 11" id="KW-0227">DNA damage</keyword>
<accession>A0AAX4NER7</accession>
<dbReference type="SMART" id="SM00490">
    <property type="entry name" value="HELICc"/>
    <property type="match status" value="1"/>
</dbReference>
<dbReference type="InterPro" id="IPR022965">
    <property type="entry name" value="Helicase_Hel308"/>
</dbReference>
<keyword evidence="1 11" id="KW-0547">Nucleotide-binding</keyword>
<comment type="similarity">
    <text evidence="11">Belongs to the helicase family. Hel308 subfamily.</text>
</comment>
<dbReference type="InterPro" id="IPR048772">
    <property type="entry name" value="Hel308-like_dom4"/>
</dbReference>
<keyword evidence="3 11" id="KW-0378">Hydrolase</keyword>
<evidence type="ECO:0000256" key="8">
    <source>
        <dbReference type="ARBA" id="ARBA00023235"/>
    </source>
</evidence>
<keyword evidence="6 11" id="KW-0238">DNA-binding</keyword>
<dbReference type="InterPro" id="IPR014001">
    <property type="entry name" value="Helicase_ATP-bd"/>
</dbReference>
<dbReference type="Gene3D" id="1.10.150.20">
    <property type="entry name" value="5' to 3' exonuclease, C-terminal subdomain"/>
    <property type="match status" value="1"/>
</dbReference>
<dbReference type="Pfam" id="PF21280">
    <property type="entry name" value="Helicase_dom4_arc"/>
    <property type="match status" value="1"/>
</dbReference>
<evidence type="ECO:0000259" key="13">
    <source>
        <dbReference type="PROSITE" id="PS51194"/>
    </source>
</evidence>
<evidence type="ECO:0000313" key="14">
    <source>
        <dbReference type="EMBL" id="WYX99847.1"/>
    </source>
</evidence>
<protein>
    <recommendedName>
        <fullName evidence="11">ATP-dependent DNA helicase Hel308</fullName>
        <ecNumber evidence="11">5.6.2.4</ecNumber>
    </recommendedName>
    <alternativeName>
        <fullName evidence="11">DNA 3'-5' helicase Hel308</fullName>
    </alternativeName>
</protein>
<evidence type="ECO:0000313" key="15">
    <source>
        <dbReference type="Proteomes" id="UP001451606"/>
    </source>
</evidence>
<dbReference type="Pfam" id="PF00270">
    <property type="entry name" value="DEAD"/>
    <property type="match status" value="1"/>
</dbReference>
<evidence type="ECO:0000256" key="3">
    <source>
        <dbReference type="ARBA" id="ARBA00022801"/>
    </source>
</evidence>
<feature type="binding site" evidence="11">
    <location>
        <position position="27"/>
    </location>
    <ligand>
        <name>ATP</name>
        <dbReference type="ChEBI" id="CHEBI:30616"/>
    </ligand>
</feature>
<dbReference type="Pfam" id="PF00271">
    <property type="entry name" value="Helicase_C"/>
    <property type="match status" value="1"/>
</dbReference>
<dbReference type="InterPro" id="IPR050474">
    <property type="entry name" value="Hel308_SKI2-like"/>
</dbReference>
<dbReference type="SUPFAM" id="SSF158702">
    <property type="entry name" value="Sec63 N-terminal domain-like"/>
    <property type="match status" value="1"/>
</dbReference>
<dbReference type="InterPro" id="IPR027417">
    <property type="entry name" value="P-loop_NTPase"/>
</dbReference>
<dbReference type="Pfam" id="PF14520">
    <property type="entry name" value="HHH_5"/>
    <property type="match status" value="1"/>
</dbReference>
<dbReference type="GeneID" id="95967117"/>
<dbReference type="HAMAP" id="MF_00442">
    <property type="entry name" value="Helicase_Hel308"/>
    <property type="match status" value="1"/>
</dbReference>
<dbReference type="PROSITE" id="PS51194">
    <property type="entry name" value="HELICASE_CTER"/>
    <property type="match status" value="1"/>
</dbReference>
<keyword evidence="4 11" id="KW-0347">Helicase</keyword>
<dbReference type="EC" id="5.6.2.4" evidence="11"/>
<keyword evidence="15" id="KW-1185">Reference proteome</keyword>
<dbReference type="AlphaFoldDB" id="A0AAX4NER7"/>
<comment type="catalytic activity">
    <reaction evidence="10 11">
        <text>ATP + H2O = ADP + phosphate + H(+)</text>
        <dbReference type="Rhea" id="RHEA:13065"/>
        <dbReference type="ChEBI" id="CHEBI:15377"/>
        <dbReference type="ChEBI" id="CHEBI:15378"/>
        <dbReference type="ChEBI" id="CHEBI:30616"/>
        <dbReference type="ChEBI" id="CHEBI:43474"/>
        <dbReference type="ChEBI" id="CHEBI:456216"/>
        <dbReference type="EC" id="5.6.2.4"/>
    </reaction>
</comment>
<reference evidence="14 15" key="1">
    <citation type="submission" date="2023-09" db="EMBL/GenBank/DDBJ databases">
        <authorList>
            <person name="Golyshina O.V."/>
            <person name="Lunev E.A."/>
            <person name="Bargiela R."/>
            <person name="Gaines M.C."/>
            <person name="Daum B."/>
            <person name="Bale N.J."/>
            <person name="Koenen M."/>
            <person name="Sinninghe Damst J.S."/>
            <person name="Yakimov M."/>
            <person name="Golyshin P.N."/>
        </authorList>
    </citation>
    <scope>NUCLEOTIDE SEQUENCE [LARGE SCALE GENOMIC DNA]</scope>
    <source>
        <strain evidence="14 15">M1</strain>
    </source>
</reference>
<dbReference type="PANTHER" id="PTHR47961:SF10">
    <property type="entry name" value="ATP-DEPENDENT DNA HELICASE HEL308"/>
    <property type="match status" value="1"/>
</dbReference>
<dbReference type="GO" id="GO:0043138">
    <property type="term" value="F:3'-5' DNA helicase activity"/>
    <property type="evidence" value="ECO:0007669"/>
    <property type="project" value="UniProtKB-UniRule"/>
</dbReference>
<evidence type="ECO:0000256" key="11">
    <source>
        <dbReference type="HAMAP-Rule" id="MF_00442"/>
    </source>
</evidence>
<feature type="domain" description="Helicase ATP-binding" evidence="12">
    <location>
        <begin position="31"/>
        <end position="197"/>
    </location>
</feature>
<dbReference type="GO" id="GO:0003677">
    <property type="term" value="F:DNA binding"/>
    <property type="evidence" value="ECO:0007669"/>
    <property type="project" value="UniProtKB-UniRule"/>
</dbReference>
<name>A0AAX4NER7_9ARCH</name>
<dbReference type="SUPFAM" id="SSF46785">
    <property type="entry name" value="Winged helix' DNA-binding domain"/>
    <property type="match status" value="1"/>
</dbReference>
<dbReference type="NCBIfam" id="NF002251">
    <property type="entry name" value="PRK01172.1"/>
    <property type="match status" value="1"/>
</dbReference>
<evidence type="ECO:0000256" key="7">
    <source>
        <dbReference type="ARBA" id="ARBA00023204"/>
    </source>
</evidence>
<dbReference type="GO" id="GO:0006281">
    <property type="term" value="P:DNA repair"/>
    <property type="evidence" value="ECO:0007669"/>
    <property type="project" value="UniProtKB-UniRule"/>
</dbReference>
<feature type="domain" description="Helicase C-terminal" evidence="13">
    <location>
        <begin position="224"/>
        <end position="420"/>
    </location>
</feature>
<comment type="function">
    <text evidence="11">DNA-dependent ATPase and 3'-5' DNA helicase that may be involved in repair of stalled replication forks.</text>
</comment>
<evidence type="ECO:0000256" key="1">
    <source>
        <dbReference type="ARBA" id="ARBA00022741"/>
    </source>
</evidence>